<dbReference type="PANTHER" id="PTHR11439:SF467">
    <property type="entry name" value="INTEGRASE CATALYTIC DOMAIN-CONTAINING PROTEIN"/>
    <property type="match status" value="1"/>
</dbReference>
<dbReference type="SUPFAM" id="SSF56672">
    <property type="entry name" value="DNA/RNA polymerases"/>
    <property type="match status" value="1"/>
</dbReference>
<keyword evidence="3" id="KW-1185">Reference proteome</keyword>
<reference evidence="2" key="1">
    <citation type="journal article" date="2017" name="Nature">
        <title>The genome of Chenopodium quinoa.</title>
        <authorList>
            <person name="Jarvis D.E."/>
            <person name="Ho Y.S."/>
            <person name="Lightfoot D.J."/>
            <person name="Schmoeckel S.M."/>
            <person name="Li B."/>
            <person name="Borm T.J.A."/>
            <person name="Ohyanagi H."/>
            <person name="Mineta K."/>
            <person name="Michell C.T."/>
            <person name="Saber N."/>
            <person name="Kharbatia N.M."/>
            <person name="Rupper R.R."/>
            <person name="Sharp A.R."/>
            <person name="Dally N."/>
            <person name="Boughton B.A."/>
            <person name="Woo Y.H."/>
            <person name="Gao G."/>
            <person name="Schijlen E.G.W.M."/>
            <person name="Guo X."/>
            <person name="Momin A.A."/>
            <person name="Negrao S."/>
            <person name="Al-Babili S."/>
            <person name="Gehring C."/>
            <person name="Roessner U."/>
            <person name="Jung C."/>
            <person name="Murphy K."/>
            <person name="Arold S.T."/>
            <person name="Gojobori T."/>
            <person name="van der Linden C.G."/>
            <person name="van Loo E.N."/>
            <person name="Jellen E.N."/>
            <person name="Maughan P.J."/>
            <person name="Tester M."/>
        </authorList>
    </citation>
    <scope>NUCLEOTIDE SEQUENCE [LARGE SCALE GENOMIC DNA]</scope>
    <source>
        <strain evidence="2">cv. PI 614886</strain>
    </source>
</reference>
<dbReference type="AlphaFoldDB" id="A0A803MV56"/>
<dbReference type="Gramene" id="AUR62035783-RA">
    <property type="protein sequence ID" value="AUR62035783-RA:cds"/>
    <property type="gene ID" value="AUR62035783"/>
</dbReference>
<evidence type="ECO:0000256" key="1">
    <source>
        <dbReference type="SAM" id="MobiDB-lite"/>
    </source>
</evidence>
<dbReference type="Proteomes" id="UP000596660">
    <property type="component" value="Unplaced"/>
</dbReference>
<feature type="region of interest" description="Disordered" evidence="1">
    <location>
        <begin position="109"/>
        <end position="132"/>
    </location>
</feature>
<name>A0A803MV56_CHEQI</name>
<dbReference type="EnsemblPlants" id="AUR62035783-RA">
    <property type="protein sequence ID" value="AUR62035783-RA:cds"/>
    <property type="gene ID" value="AUR62035783"/>
</dbReference>
<sequence length="347" mass="39607">MYTTMDCDFVEHEYFYHHLRSQGESVDDDLSWLTYSRVGTNPTEQENITDVTAETTENIIQFDQIGTTTNDPMSLSENPLSDQVCTPTPDFFHDIEPTDLSLENAPIEQPETLDTPEQPEEGNVESGFEHEDRPRRYVFPSRSTRGIPPKRYDPEFEAQKSKYPMKDSGKEIGMIDCKPVDIPMMMNHGLQIIEGAESVNQTQYQRLVGKLIYLSHTRPDLAYAAGVVSRFMHKLQKQNLEAVYRITKKLMSELGYKPKKSCKLYCDNKAAIQISENPVQHDRTKHVEIDRHFIKDHLEAGVISLPFVRSKDQLADILTKAVTSQVFEEALSKLEVGDPTTQLEGEC</sequence>
<evidence type="ECO:0000313" key="2">
    <source>
        <dbReference type="EnsemblPlants" id="AUR62035783-RA:cds"/>
    </source>
</evidence>
<accession>A0A803MV56</accession>
<proteinExistence type="predicted"/>
<evidence type="ECO:0000313" key="3">
    <source>
        <dbReference type="Proteomes" id="UP000596660"/>
    </source>
</evidence>
<dbReference type="PANTHER" id="PTHR11439">
    <property type="entry name" value="GAG-POL-RELATED RETROTRANSPOSON"/>
    <property type="match status" value="1"/>
</dbReference>
<reference evidence="2" key="2">
    <citation type="submission" date="2021-03" db="UniProtKB">
        <authorList>
            <consortium name="EnsemblPlants"/>
        </authorList>
    </citation>
    <scope>IDENTIFICATION</scope>
</reference>
<dbReference type="InterPro" id="IPR043502">
    <property type="entry name" value="DNA/RNA_pol_sf"/>
</dbReference>
<dbReference type="CDD" id="cd09272">
    <property type="entry name" value="RNase_HI_RT_Ty1"/>
    <property type="match status" value="1"/>
</dbReference>
<evidence type="ECO:0008006" key="4">
    <source>
        <dbReference type="Google" id="ProtNLM"/>
    </source>
</evidence>
<organism evidence="2 3">
    <name type="scientific">Chenopodium quinoa</name>
    <name type="common">Quinoa</name>
    <dbReference type="NCBI Taxonomy" id="63459"/>
    <lineage>
        <taxon>Eukaryota</taxon>
        <taxon>Viridiplantae</taxon>
        <taxon>Streptophyta</taxon>
        <taxon>Embryophyta</taxon>
        <taxon>Tracheophyta</taxon>
        <taxon>Spermatophyta</taxon>
        <taxon>Magnoliopsida</taxon>
        <taxon>eudicotyledons</taxon>
        <taxon>Gunneridae</taxon>
        <taxon>Pentapetalae</taxon>
        <taxon>Caryophyllales</taxon>
        <taxon>Chenopodiaceae</taxon>
        <taxon>Chenopodioideae</taxon>
        <taxon>Atripliceae</taxon>
        <taxon>Chenopodium</taxon>
    </lineage>
</organism>
<protein>
    <recommendedName>
        <fullName evidence="4">Copia protein</fullName>
    </recommendedName>
</protein>